<keyword evidence="2" id="KW-0489">Methyltransferase</keyword>
<proteinExistence type="predicted"/>
<gene>
    <name evidence="2" type="ORF">FEZ08_02455</name>
</gene>
<keyword evidence="3" id="KW-1185">Reference proteome</keyword>
<dbReference type="GO" id="GO:0008168">
    <property type="term" value="F:methyltransferase activity"/>
    <property type="evidence" value="ECO:0007669"/>
    <property type="project" value="UniProtKB-KW"/>
</dbReference>
<organism evidence="2 3">
    <name type="scientific">Culicoidibacter larvae</name>
    <dbReference type="NCBI Taxonomy" id="2579976"/>
    <lineage>
        <taxon>Bacteria</taxon>
        <taxon>Bacillati</taxon>
        <taxon>Bacillota</taxon>
        <taxon>Culicoidibacteria</taxon>
        <taxon>Culicoidibacterales</taxon>
        <taxon>Culicoidibacteraceae</taxon>
        <taxon>Culicoidibacter</taxon>
    </lineage>
</organism>
<dbReference type="OrthoDB" id="9774345at2"/>
<dbReference type="AlphaFoldDB" id="A0A5R8QJ80"/>
<evidence type="ECO:0000259" key="1">
    <source>
        <dbReference type="Pfam" id="PF13847"/>
    </source>
</evidence>
<dbReference type="Pfam" id="PF13847">
    <property type="entry name" value="Methyltransf_31"/>
    <property type="match status" value="1"/>
</dbReference>
<comment type="caution">
    <text evidence="2">The sequence shown here is derived from an EMBL/GenBank/DDBJ whole genome shotgun (WGS) entry which is preliminary data.</text>
</comment>
<dbReference type="Gene3D" id="3.40.50.150">
    <property type="entry name" value="Vaccinia Virus protein VP39"/>
    <property type="match status" value="1"/>
</dbReference>
<dbReference type="Proteomes" id="UP000306912">
    <property type="component" value="Unassembled WGS sequence"/>
</dbReference>
<evidence type="ECO:0000313" key="3">
    <source>
        <dbReference type="Proteomes" id="UP000306912"/>
    </source>
</evidence>
<dbReference type="RefSeq" id="WP_138190113.1">
    <property type="nucleotide sequence ID" value="NZ_VBWP01000001.1"/>
</dbReference>
<dbReference type="PANTHER" id="PTHR43861">
    <property type="entry name" value="TRANS-ACONITATE 2-METHYLTRANSFERASE-RELATED"/>
    <property type="match status" value="1"/>
</dbReference>
<dbReference type="InParanoid" id="A0A5R8QJ80"/>
<dbReference type="FunCoup" id="A0A5R8QJ80">
    <property type="interactions" value="48"/>
</dbReference>
<feature type="domain" description="Methyltransferase" evidence="1">
    <location>
        <begin position="53"/>
        <end position="164"/>
    </location>
</feature>
<dbReference type="EMBL" id="VBWP01000001">
    <property type="protein sequence ID" value="TLG77503.1"/>
    <property type="molecule type" value="Genomic_DNA"/>
</dbReference>
<evidence type="ECO:0000313" key="2">
    <source>
        <dbReference type="EMBL" id="TLG77503.1"/>
    </source>
</evidence>
<protein>
    <submittedName>
        <fullName evidence="2">Class I SAM-dependent methyltransferase</fullName>
    </submittedName>
</protein>
<dbReference type="InterPro" id="IPR029063">
    <property type="entry name" value="SAM-dependent_MTases_sf"/>
</dbReference>
<keyword evidence="2" id="KW-0808">Transferase</keyword>
<sequence length="258" mass="28825">MEKSVEERLAESLTATSTELLQYLPYLLQDFWELGSSPQIMSEILQTNIPSLEGMQILDLGCGKGAVSVALARTLSAKVTGIDIIPEFIEYAKSKAQEFKVSELCTFIAEDINQSIERERNYDCVVFGAVGAVLGAPAEMLPKLKQTVKPGGYILIDEAYLAANNEGGNVAYQMDYLTREQWLALFEQLGLELVDEKVNEGDLEFDEDNANIKQRADELKKLHPEQSALFDGYVQSQLDECYDLENNIVGVVWLLRVK</sequence>
<name>A0A5R8QJ80_9FIRM</name>
<accession>A0A5R8QJ80</accession>
<reference evidence="2 3" key="1">
    <citation type="submission" date="2019-05" db="EMBL/GenBank/DDBJ databases">
        <title>Culicoidintestinum kansasii gen. nov., sp. nov. from the gastrointestinal tract of the biting midge, Culicoides sonorensis.</title>
        <authorList>
            <person name="Neupane S."/>
            <person name="Ghosh A."/>
            <person name="Gunther S."/>
            <person name="Martin K."/>
            <person name="Zurek L."/>
        </authorList>
    </citation>
    <scope>NUCLEOTIDE SEQUENCE [LARGE SCALE GENOMIC DNA]</scope>
    <source>
        <strain evidence="2 3">CS-1</strain>
    </source>
</reference>
<dbReference type="CDD" id="cd02440">
    <property type="entry name" value="AdoMet_MTases"/>
    <property type="match status" value="1"/>
</dbReference>
<dbReference type="GO" id="GO:0032259">
    <property type="term" value="P:methylation"/>
    <property type="evidence" value="ECO:0007669"/>
    <property type="project" value="UniProtKB-KW"/>
</dbReference>
<dbReference type="PANTHER" id="PTHR43861:SF1">
    <property type="entry name" value="TRANS-ACONITATE 2-METHYLTRANSFERASE"/>
    <property type="match status" value="1"/>
</dbReference>
<dbReference type="InterPro" id="IPR025714">
    <property type="entry name" value="Methyltranfer_dom"/>
</dbReference>
<dbReference type="SUPFAM" id="SSF53335">
    <property type="entry name" value="S-adenosyl-L-methionine-dependent methyltransferases"/>
    <property type="match status" value="1"/>
</dbReference>